<name>A0ABR3VSH8_9PEZI</name>
<protein>
    <recommendedName>
        <fullName evidence="3">Alginate lyase 2 domain-containing protein</fullName>
    </recommendedName>
</protein>
<organism evidence="4 5">
    <name type="scientific">Phialemonium thermophilum</name>
    <dbReference type="NCBI Taxonomy" id="223376"/>
    <lineage>
        <taxon>Eukaryota</taxon>
        <taxon>Fungi</taxon>
        <taxon>Dikarya</taxon>
        <taxon>Ascomycota</taxon>
        <taxon>Pezizomycotina</taxon>
        <taxon>Sordariomycetes</taxon>
        <taxon>Sordariomycetidae</taxon>
        <taxon>Cephalothecales</taxon>
        <taxon>Cephalothecaceae</taxon>
        <taxon>Phialemonium</taxon>
    </lineage>
</organism>
<dbReference type="SUPFAM" id="SSF49899">
    <property type="entry name" value="Concanavalin A-like lectins/glucanases"/>
    <property type="match status" value="1"/>
</dbReference>
<dbReference type="Gene3D" id="2.60.120.200">
    <property type="match status" value="1"/>
</dbReference>
<feature type="chain" id="PRO_5046027879" description="Alginate lyase 2 domain-containing protein" evidence="2">
    <location>
        <begin position="18"/>
        <end position="476"/>
    </location>
</feature>
<evidence type="ECO:0000256" key="1">
    <source>
        <dbReference type="SAM" id="MobiDB-lite"/>
    </source>
</evidence>
<comment type="caution">
    <text evidence="4">The sequence shown here is derived from an EMBL/GenBank/DDBJ whole genome shotgun (WGS) entry which is preliminary data.</text>
</comment>
<dbReference type="Pfam" id="PF08787">
    <property type="entry name" value="Alginate_lyase2"/>
    <property type="match status" value="1"/>
</dbReference>
<keyword evidence="5" id="KW-1185">Reference proteome</keyword>
<dbReference type="InterPro" id="IPR014895">
    <property type="entry name" value="Alginate_lyase_2"/>
</dbReference>
<gene>
    <name evidence="4" type="ORF">VTK73DRAFT_2146</name>
</gene>
<sequence>MVLKKAVFLLAVPTVALNPGCAPGDNFDLSKWNLQLPVGNNGPTTIGPGQLEGCSGFQDQFFFTANGDGSLVMTVPGSPSSSGCVTTPNSQHCRTKLREISPGSWNPNNLPNRMRVTLATRSGGNEVFTPLGNMPLNDGGFQTLSIFSLGAPPSYFKVGNYNQGSSLSEMHFFSVFVTHSASSLGPPTSPSSSSSIAPLSIISLPGLGPVEAIYQLQPTCGTIKLGNLDGCKKANQPAPSASPRPSARACLAAASTSSSTRTTPLHDRGVDVRLTAVAAQLQQNPAQPSIASDSTVTLRLFSADDCCSGLVETIKIGNLNVCDNANAQFSALTQSVGTNLFGRSLRVFAYASSDCSDTSFSVVELSDNDVCIFGATWKSFKLAPSGGSSSPPPPSSPSCGAQPQNSDPGAMTLDLWSDHGCCGPIVETITVHTLNVCHNTGSKFNSITQAVGKNLFGHNFHVYAYSGTGCSANQAS</sequence>
<evidence type="ECO:0000259" key="3">
    <source>
        <dbReference type="Pfam" id="PF08787"/>
    </source>
</evidence>
<accession>A0ABR3VSH8</accession>
<feature type="signal peptide" evidence="2">
    <location>
        <begin position="1"/>
        <end position="17"/>
    </location>
</feature>
<feature type="region of interest" description="Disordered" evidence="1">
    <location>
        <begin position="384"/>
        <end position="406"/>
    </location>
</feature>
<reference evidence="4 5" key="1">
    <citation type="journal article" date="2024" name="Commun. Biol.">
        <title>Comparative genomic analysis of thermophilic fungi reveals convergent evolutionary adaptations and gene losses.</title>
        <authorList>
            <person name="Steindorff A.S."/>
            <person name="Aguilar-Pontes M.V."/>
            <person name="Robinson A.J."/>
            <person name="Andreopoulos B."/>
            <person name="LaButti K."/>
            <person name="Kuo A."/>
            <person name="Mondo S."/>
            <person name="Riley R."/>
            <person name="Otillar R."/>
            <person name="Haridas S."/>
            <person name="Lipzen A."/>
            <person name="Grimwood J."/>
            <person name="Schmutz J."/>
            <person name="Clum A."/>
            <person name="Reid I.D."/>
            <person name="Moisan M.C."/>
            <person name="Butler G."/>
            <person name="Nguyen T.T.M."/>
            <person name="Dewar K."/>
            <person name="Conant G."/>
            <person name="Drula E."/>
            <person name="Henrissat B."/>
            <person name="Hansel C."/>
            <person name="Singer S."/>
            <person name="Hutchinson M.I."/>
            <person name="de Vries R.P."/>
            <person name="Natvig D.O."/>
            <person name="Powell A.J."/>
            <person name="Tsang A."/>
            <person name="Grigoriev I.V."/>
        </authorList>
    </citation>
    <scope>NUCLEOTIDE SEQUENCE [LARGE SCALE GENOMIC DNA]</scope>
    <source>
        <strain evidence="4 5">ATCC 24622</strain>
    </source>
</reference>
<dbReference type="Proteomes" id="UP001586593">
    <property type="component" value="Unassembled WGS sequence"/>
</dbReference>
<keyword evidence="2" id="KW-0732">Signal</keyword>
<evidence type="ECO:0000256" key="2">
    <source>
        <dbReference type="SAM" id="SignalP"/>
    </source>
</evidence>
<feature type="domain" description="Alginate lyase 2" evidence="3">
    <location>
        <begin position="27"/>
        <end position="120"/>
    </location>
</feature>
<dbReference type="InterPro" id="IPR013320">
    <property type="entry name" value="ConA-like_dom_sf"/>
</dbReference>
<evidence type="ECO:0000313" key="5">
    <source>
        <dbReference type="Proteomes" id="UP001586593"/>
    </source>
</evidence>
<proteinExistence type="predicted"/>
<evidence type="ECO:0000313" key="4">
    <source>
        <dbReference type="EMBL" id="KAL1844628.1"/>
    </source>
</evidence>
<dbReference type="EMBL" id="JAZHXJ010001581">
    <property type="protein sequence ID" value="KAL1844628.1"/>
    <property type="molecule type" value="Genomic_DNA"/>
</dbReference>